<evidence type="ECO:0000259" key="2">
    <source>
        <dbReference type="Pfam" id="PF04092"/>
    </source>
</evidence>
<organism evidence="3 4">
    <name type="scientific">Besnoitia besnoiti</name>
    <name type="common">Apicomplexan protozoan</name>
    <dbReference type="NCBI Taxonomy" id="94643"/>
    <lineage>
        <taxon>Eukaryota</taxon>
        <taxon>Sar</taxon>
        <taxon>Alveolata</taxon>
        <taxon>Apicomplexa</taxon>
        <taxon>Conoidasida</taxon>
        <taxon>Coccidia</taxon>
        <taxon>Eucoccidiorida</taxon>
        <taxon>Eimeriorina</taxon>
        <taxon>Sarcocystidae</taxon>
        <taxon>Besnoitia</taxon>
    </lineage>
</organism>
<evidence type="ECO:0000313" key="3">
    <source>
        <dbReference type="EMBL" id="PFH33245.1"/>
    </source>
</evidence>
<feature type="signal peptide" evidence="1">
    <location>
        <begin position="1"/>
        <end position="24"/>
    </location>
</feature>
<dbReference type="SUPFAM" id="SSF74877">
    <property type="entry name" value="Major surface antigen p30, SAG1"/>
    <property type="match status" value="2"/>
</dbReference>
<dbReference type="KEGG" id="bbes:BESB_084440"/>
<dbReference type="RefSeq" id="XP_029217254.1">
    <property type="nucleotide sequence ID" value="XM_029366794.1"/>
</dbReference>
<comment type="caution">
    <text evidence="3">The sequence shown here is derived from an EMBL/GenBank/DDBJ whole genome shotgun (WGS) entry which is preliminary data.</text>
</comment>
<dbReference type="GO" id="GO:0016020">
    <property type="term" value="C:membrane"/>
    <property type="evidence" value="ECO:0007669"/>
    <property type="project" value="InterPro"/>
</dbReference>
<reference evidence="3 4" key="1">
    <citation type="submission" date="2017-09" db="EMBL/GenBank/DDBJ databases">
        <title>Genome sequencing of Besnoitia besnoiti strain Bb-Ger1.</title>
        <authorList>
            <person name="Schares G."/>
            <person name="Venepally P."/>
            <person name="Lorenzi H.A."/>
        </authorList>
    </citation>
    <scope>NUCLEOTIDE SEQUENCE [LARGE SCALE GENOMIC DNA]</scope>
    <source>
        <strain evidence="3 4">Bb-Ger1</strain>
    </source>
</reference>
<keyword evidence="4" id="KW-1185">Reference proteome</keyword>
<dbReference type="AlphaFoldDB" id="A0A2A9M5K9"/>
<protein>
    <submittedName>
        <fullName evidence="3">SAG-related sequence SRS28</fullName>
    </submittedName>
</protein>
<keyword evidence="1" id="KW-0732">Signal</keyword>
<dbReference type="Proteomes" id="UP000224006">
    <property type="component" value="Chromosome VIII"/>
</dbReference>
<dbReference type="InterPro" id="IPR007226">
    <property type="entry name" value="SRS_dom"/>
</dbReference>
<dbReference type="VEuPathDB" id="ToxoDB:BESB_084440"/>
<dbReference type="EMBL" id="NWUJ01000009">
    <property type="protein sequence ID" value="PFH33245.1"/>
    <property type="molecule type" value="Genomic_DNA"/>
</dbReference>
<evidence type="ECO:0000313" key="4">
    <source>
        <dbReference type="Proteomes" id="UP000224006"/>
    </source>
</evidence>
<feature type="chain" id="PRO_5012089257" evidence="1">
    <location>
        <begin position="25"/>
        <end position="290"/>
    </location>
</feature>
<dbReference type="InterPro" id="IPR036755">
    <property type="entry name" value="SRS_dom_sf"/>
</dbReference>
<evidence type="ECO:0000256" key="1">
    <source>
        <dbReference type="SAM" id="SignalP"/>
    </source>
</evidence>
<dbReference type="GeneID" id="40313370"/>
<sequence>MAVLSGVIALSVVALSCAVSTASAAAIANSCATAQSGLKFVIQKSGTSATFNCPTTFANLNPQYTPGSQQVCTGIDCAQKVDLSTLLSDAALNEVDKGGQGKDYTLTVNTLPSTDQTLYFLCQNSPVVRGVRRLAEVPAGACGIQIIVKALPDVPVCSKKDQTLELQVGEANSTASFICGGDFSVKPDDVTKVLQGDNCDTEAELAALVPGASRAVTEENGVNKLSVTSLPSQQQKLCYKCEAYNNDVCKVVVTVAQTVTSTSTKSDAASVAAQAALGVLLAFAGLARTA</sequence>
<proteinExistence type="predicted"/>
<dbReference type="Pfam" id="PF04092">
    <property type="entry name" value="SAG"/>
    <property type="match status" value="2"/>
</dbReference>
<dbReference type="OrthoDB" id="330104at2759"/>
<dbReference type="Gene3D" id="2.60.40.1320">
    <property type="entry name" value="SRS domain"/>
    <property type="match status" value="2"/>
</dbReference>
<feature type="domain" description="SRS" evidence="2">
    <location>
        <begin position="30"/>
        <end position="146"/>
    </location>
</feature>
<name>A0A2A9M5K9_BESBE</name>
<accession>A0A2A9M5K9</accession>
<feature type="domain" description="SRS" evidence="2">
    <location>
        <begin position="157"/>
        <end position="255"/>
    </location>
</feature>
<gene>
    <name evidence="3" type="ORF">BESB_084440</name>
</gene>